<proteinExistence type="predicted"/>
<dbReference type="RefSeq" id="WP_078672054.1">
    <property type="nucleotide sequence ID" value="NZ_FUWZ01000005.1"/>
</dbReference>
<sequence>MIDKTTGKKDTVSNFPLLSPDGRLMVSKRYNPYEEYEHIPPPTEDISIYTVDNHVIKRIFLQPSRWFARELYWKDSHTIYIKTWEKEGDDAAISDYLRLTVTSGKDTPAGAPVNVSWKGTYTTVLHASSDDADGSKKKKENTSCTVPYLDGKVNGGHRMSYPLKKK</sequence>
<protein>
    <submittedName>
        <fullName evidence="1">Uncharacterized protein</fullName>
    </submittedName>
</protein>
<evidence type="ECO:0000313" key="1">
    <source>
        <dbReference type="EMBL" id="SKA40707.1"/>
    </source>
</evidence>
<keyword evidence="2" id="KW-1185">Reference proteome</keyword>
<dbReference type="EMBL" id="FUWZ01000005">
    <property type="protein sequence ID" value="SKA40707.1"/>
    <property type="molecule type" value="Genomic_DNA"/>
</dbReference>
<accession>A0A1T4TJT9</accession>
<name>A0A1T4TJT9_9BACT</name>
<evidence type="ECO:0000313" key="2">
    <source>
        <dbReference type="Proteomes" id="UP000190367"/>
    </source>
</evidence>
<reference evidence="2" key="1">
    <citation type="submission" date="2017-02" db="EMBL/GenBank/DDBJ databases">
        <authorList>
            <person name="Varghese N."/>
            <person name="Submissions S."/>
        </authorList>
    </citation>
    <scope>NUCLEOTIDE SEQUENCE [LARGE SCALE GENOMIC DNA]</scope>
    <source>
        <strain evidence="2">DSM 22224</strain>
    </source>
</reference>
<dbReference type="Proteomes" id="UP000190367">
    <property type="component" value="Unassembled WGS sequence"/>
</dbReference>
<organism evidence="1 2">
    <name type="scientific">Chitinophaga eiseniae</name>
    <dbReference type="NCBI Taxonomy" id="634771"/>
    <lineage>
        <taxon>Bacteria</taxon>
        <taxon>Pseudomonadati</taxon>
        <taxon>Bacteroidota</taxon>
        <taxon>Chitinophagia</taxon>
        <taxon>Chitinophagales</taxon>
        <taxon>Chitinophagaceae</taxon>
        <taxon>Chitinophaga</taxon>
    </lineage>
</organism>
<dbReference type="AlphaFoldDB" id="A0A1T4TJT9"/>
<gene>
    <name evidence="1" type="ORF">SAMN04488128_105246</name>
</gene>
<dbReference type="OrthoDB" id="769637at2"/>